<dbReference type="Proteomes" id="UP000273500">
    <property type="component" value="Unassembled WGS sequence"/>
</dbReference>
<evidence type="ECO:0000313" key="2">
    <source>
        <dbReference type="EMBL" id="RSK50003.1"/>
    </source>
</evidence>
<evidence type="ECO:0000256" key="1">
    <source>
        <dbReference type="SAM" id="SignalP"/>
    </source>
</evidence>
<dbReference type="EMBL" id="RWIT01000002">
    <property type="protein sequence ID" value="RSK50003.1"/>
    <property type="molecule type" value="Genomic_DNA"/>
</dbReference>
<proteinExistence type="predicted"/>
<evidence type="ECO:0000313" key="3">
    <source>
        <dbReference type="Proteomes" id="UP000273500"/>
    </source>
</evidence>
<dbReference type="RefSeq" id="WP_125418633.1">
    <property type="nucleotide sequence ID" value="NZ_RWIT01000002.1"/>
</dbReference>
<dbReference type="AlphaFoldDB" id="A0A428KU07"/>
<dbReference type="OrthoDB" id="881137at2"/>
<evidence type="ECO:0008006" key="4">
    <source>
        <dbReference type="Google" id="ProtNLM"/>
    </source>
</evidence>
<keyword evidence="3" id="KW-1185">Reference proteome</keyword>
<name>A0A428KU07_9BACT</name>
<organism evidence="2 3">
    <name type="scientific">Hymenobacter rigui</name>
    <dbReference type="NCBI Taxonomy" id="334424"/>
    <lineage>
        <taxon>Bacteria</taxon>
        <taxon>Pseudomonadati</taxon>
        <taxon>Bacteroidota</taxon>
        <taxon>Cytophagia</taxon>
        <taxon>Cytophagales</taxon>
        <taxon>Hymenobacteraceae</taxon>
        <taxon>Hymenobacter</taxon>
    </lineage>
</organism>
<sequence>MFLSTLFSRPAAWAMLLSLTTLTACGSKDDDDKPAPLPGRWQLVTQHSTNTDASTGQVIVEQHLAGTAADYLEVSATTFDEYRGNHLYFTAPYTYAGSTISMQSTNPRTDLSREVRKLTSKKLVLHYQLPAIVMNQKVTIEATYSR</sequence>
<feature type="chain" id="PRO_5019369839" description="Lipocalin-like domain-containing protein" evidence="1">
    <location>
        <begin position="24"/>
        <end position="146"/>
    </location>
</feature>
<reference evidence="2 3" key="1">
    <citation type="submission" date="2018-12" db="EMBL/GenBank/DDBJ databases">
        <authorList>
            <person name="Feng G."/>
            <person name="Zhu H."/>
        </authorList>
    </citation>
    <scope>NUCLEOTIDE SEQUENCE [LARGE SCALE GENOMIC DNA]</scope>
    <source>
        <strain evidence="2 3">KCTC 12533</strain>
    </source>
</reference>
<gene>
    <name evidence="2" type="ORF">EI291_04960</name>
</gene>
<accession>A0A428KU07</accession>
<feature type="signal peptide" evidence="1">
    <location>
        <begin position="1"/>
        <end position="23"/>
    </location>
</feature>
<comment type="caution">
    <text evidence="2">The sequence shown here is derived from an EMBL/GenBank/DDBJ whole genome shotgun (WGS) entry which is preliminary data.</text>
</comment>
<keyword evidence="1" id="KW-0732">Signal</keyword>
<protein>
    <recommendedName>
        <fullName evidence="4">Lipocalin-like domain-containing protein</fullName>
    </recommendedName>
</protein>